<feature type="chain" id="PRO_5046289190" evidence="1">
    <location>
        <begin position="26"/>
        <end position="438"/>
    </location>
</feature>
<reference evidence="3" key="1">
    <citation type="submission" date="2021-11" db="EMBL/GenBank/DDBJ databases">
        <title>Cultivation dependent microbiological survey of springs from the worlds oldest radium mine currently devoted to the extraction of radon-saturated water.</title>
        <authorList>
            <person name="Kapinusova G."/>
            <person name="Smrhova T."/>
            <person name="Strejcek M."/>
            <person name="Suman J."/>
            <person name="Jani K."/>
            <person name="Pajer P."/>
            <person name="Uhlik O."/>
        </authorList>
    </citation>
    <scope>NUCLEOTIDE SEQUENCE [LARGE SCALE GENOMIC DNA]</scope>
    <source>
        <strain evidence="3">J379</strain>
    </source>
</reference>
<dbReference type="Pfam" id="PF03583">
    <property type="entry name" value="LIP"/>
    <property type="match status" value="1"/>
</dbReference>
<evidence type="ECO:0000256" key="1">
    <source>
        <dbReference type="SAM" id="SignalP"/>
    </source>
</evidence>
<dbReference type="PANTHER" id="PTHR34853">
    <property type="match status" value="1"/>
</dbReference>
<dbReference type="Gene3D" id="3.40.50.1820">
    <property type="entry name" value="alpha/beta hydrolase"/>
    <property type="match status" value="1"/>
</dbReference>
<evidence type="ECO:0000313" key="2">
    <source>
        <dbReference type="EMBL" id="UUY01599.1"/>
    </source>
</evidence>
<dbReference type="PIRSF" id="PIRSF029171">
    <property type="entry name" value="Esterase_LipA"/>
    <property type="match status" value="1"/>
</dbReference>
<dbReference type="InterPro" id="IPR005152">
    <property type="entry name" value="Lipase_secreted"/>
</dbReference>
<accession>A0ABY5PA91</accession>
<organism evidence="2 3">
    <name type="scientific">Svornostia abyssi</name>
    <dbReference type="NCBI Taxonomy" id="2898438"/>
    <lineage>
        <taxon>Bacteria</taxon>
        <taxon>Bacillati</taxon>
        <taxon>Actinomycetota</taxon>
        <taxon>Thermoleophilia</taxon>
        <taxon>Solirubrobacterales</taxon>
        <taxon>Baekduiaceae</taxon>
        <taxon>Svornostia</taxon>
    </lineage>
</organism>
<protein>
    <submittedName>
        <fullName evidence="2">Lipase family protein</fullName>
    </submittedName>
</protein>
<dbReference type="Proteomes" id="UP001058860">
    <property type="component" value="Chromosome"/>
</dbReference>
<proteinExistence type="predicted"/>
<dbReference type="SUPFAM" id="SSF53474">
    <property type="entry name" value="alpha/beta-Hydrolases"/>
    <property type="match status" value="1"/>
</dbReference>
<dbReference type="EMBL" id="CP088295">
    <property type="protein sequence ID" value="UUY01599.1"/>
    <property type="molecule type" value="Genomic_DNA"/>
</dbReference>
<gene>
    <name evidence="2" type="ORF">LRS13_12735</name>
</gene>
<feature type="signal peptide" evidence="1">
    <location>
        <begin position="1"/>
        <end position="25"/>
    </location>
</feature>
<dbReference type="InterPro" id="IPR029058">
    <property type="entry name" value="AB_hydrolase_fold"/>
</dbReference>
<sequence length="438" mass="46619">MRVRLRAVAFMVVSLVLVAPSVASAVPRPSLDPFYAYTGSTPLEDIAPGTVLQTRTVPYHLAGVKSRIQAVQILYRSTGILGNATTNVTSILKPPTRRANVPHVIAYGSFYDSLNRNDQPSYAIAGGVTFGGLVNTIEAVLIAPFLNRGYTVAVADTQGQEANFAAGPEYGMNTLDGLRAAFGAPETGITDAAKVGLYGYSGGAIATEWAAELAPEYAPDVNARLVGAAMGGVLVKPSTNLHYVEGSQFWAGVMPMAIIGAARSFRVDLKQYLSPYGERVYERMKDDSIADVLGRYPGLTWKKLAKPEYPEPEDVPIYVEKVNQLIMGSRGTPTIPLYIGQGARGELEGTKGNKPGVGKGDGVMVAGDVRQLAREYCDRGVSVDYRQYNGASHVTAVATWLPASTGWLLKRFTDAPASENCATITPGNSLAPIPQQAG</sequence>
<dbReference type="Gene3D" id="1.10.260.130">
    <property type="match status" value="1"/>
</dbReference>
<evidence type="ECO:0000313" key="3">
    <source>
        <dbReference type="Proteomes" id="UP001058860"/>
    </source>
</evidence>
<keyword evidence="1" id="KW-0732">Signal</keyword>
<name>A0ABY5PA91_9ACTN</name>
<dbReference type="PANTHER" id="PTHR34853:SF1">
    <property type="entry name" value="LIPASE 5"/>
    <property type="match status" value="1"/>
</dbReference>
<keyword evidence="3" id="KW-1185">Reference proteome</keyword>